<organism evidence="2 3">
    <name type="scientific">Candidatus Galligastranaerophilus intestinavium</name>
    <dbReference type="NCBI Taxonomy" id="2840836"/>
    <lineage>
        <taxon>Bacteria</taxon>
        <taxon>Candidatus Galligastranaerophilus</taxon>
    </lineage>
</organism>
<accession>A0A9D1FKF3</accession>
<evidence type="ECO:0000313" key="3">
    <source>
        <dbReference type="Proteomes" id="UP000886865"/>
    </source>
</evidence>
<reference evidence="2" key="2">
    <citation type="journal article" date="2021" name="PeerJ">
        <title>Extensive microbial diversity within the chicken gut microbiome revealed by metagenomics and culture.</title>
        <authorList>
            <person name="Gilroy R."/>
            <person name="Ravi A."/>
            <person name="Getino M."/>
            <person name="Pursley I."/>
            <person name="Horton D.L."/>
            <person name="Alikhan N.F."/>
            <person name="Baker D."/>
            <person name="Gharbi K."/>
            <person name="Hall N."/>
            <person name="Watson M."/>
            <person name="Adriaenssens E.M."/>
            <person name="Foster-Nyarko E."/>
            <person name="Jarju S."/>
            <person name="Secka A."/>
            <person name="Antonio M."/>
            <person name="Oren A."/>
            <person name="Chaudhuri R.R."/>
            <person name="La Ragione R."/>
            <person name="Hildebrand F."/>
            <person name="Pallen M.J."/>
        </authorList>
    </citation>
    <scope>NUCLEOTIDE SEQUENCE</scope>
    <source>
        <strain evidence="2">CHK152-2871</strain>
    </source>
</reference>
<reference evidence="2" key="1">
    <citation type="submission" date="2020-10" db="EMBL/GenBank/DDBJ databases">
        <authorList>
            <person name="Gilroy R."/>
        </authorList>
    </citation>
    <scope>NUCLEOTIDE SEQUENCE</scope>
    <source>
        <strain evidence="2">CHK152-2871</strain>
    </source>
</reference>
<proteinExistence type="predicted"/>
<gene>
    <name evidence="2" type="ORF">IAA86_07400</name>
</gene>
<sequence length="803" mass="80633">MKKFAFTLAELLVVVLIISVILVLFAPVLTKRAKENFNAQNVTQKEGKLFLYNLADSNCAPAADGQKSLDCNFIPDTNTKSIGVVMLSAGGGGAGASQTTVEYGKKLTVASTTAQSSKTQELTITKEMKNVVVKELIGSGAGGGGAGWSQNSGSPQSQADCDPYNALFIPAAYNGTGGKNTCVTKYNVGDPNGPEMANTVVIISTGLTETTCASNTNSCCWQGVTSSSCSATGNWGELSTSYSGCKRTVCTKYAANNSCKSWEPTGTKAGSWRLPTNIELAGWKSIIESESEGGGKISKYLGSNGLQLCDYASANYGSVKCNWNSNRCNGSYDDDCSPSYIWTSSNIIYNLMNGSFTKFEHYAHDTASARCVLDGSNGGITSNSVHAGGGGGGGAYIKNYTIPEHIISSNIGGKIKLYSAAGGGGGNSASSSGSSASNGTSGGTSYVEVYAPDGTTLVWGLRTSGGNYGKGATSASYGSGGAQKATDSCQIYENGIWTNTSCTGTGLSGNNGESITGANSDKTAKGGDGAGSFYNSQSAIGIALGGNSSNKNGVSATAYGAGGGGATITFDSSNNPQKGKGGSGANGVAEITYDLIYQAAAGGGGGGGAFAHIENISVTPGTTYTIRIGGGGSGGAVANNGGDGGESKVIFGDKTYSISGAKGGLTGTSATDTQQVVHGLGGLGAEVNSTLNSYATSAKNGYRGEDGTSVSLGSAGGCGGKSGIESAGGCGGLYDNGLNCSATTTFGSSAIFVQPENIFNKQYGSAAAGGGGGGWAYNYSLYPNNPSGGADGQNGYVYVYWSK</sequence>
<protein>
    <recommendedName>
        <fullName evidence="1">Glycine-rich domain-containing protein</fullName>
    </recommendedName>
</protein>
<evidence type="ECO:0000313" key="2">
    <source>
        <dbReference type="EMBL" id="HIS74830.1"/>
    </source>
</evidence>
<name>A0A9D1FKF3_9BACT</name>
<dbReference type="AlphaFoldDB" id="A0A9D1FKF3"/>
<dbReference type="Proteomes" id="UP000886865">
    <property type="component" value="Unassembled WGS sequence"/>
</dbReference>
<feature type="domain" description="Glycine-rich" evidence="1">
    <location>
        <begin position="600"/>
        <end position="801"/>
    </location>
</feature>
<dbReference type="EMBL" id="DVJQ01000063">
    <property type="protein sequence ID" value="HIS74830.1"/>
    <property type="molecule type" value="Genomic_DNA"/>
</dbReference>
<evidence type="ECO:0000259" key="1">
    <source>
        <dbReference type="Pfam" id="PF21722"/>
    </source>
</evidence>
<dbReference type="Pfam" id="PF21722">
    <property type="entry name" value="Gly_rich_2"/>
    <property type="match status" value="1"/>
</dbReference>
<comment type="caution">
    <text evidence="2">The sequence shown here is derived from an EMBL/GenBank/DDBJ whole genome shotgun (WGS) entry which is preliminary data.</text>
</comment>
<dbReference type="InterPro" id="IPR049304">
    <property type="entry name" value="Gly_rich_dom"/>
</dbReference>